<dbReference type="Gene3D" id="1.10.40.30">
    <property type="entry name" value="Fumarase/aspartase (C-terminal domain)"/>
    <property type="match status" value="1"/>
</dbReference>
<dbReference type="PRINTS" id="PR00149">
    <property type="entry name" value="FUMRATELYASE"/>
</dbReference>
<accession>A0A1T4YUM5</accession>
<protein>
    <recommendedName>
        <fullName evidence="3 7">Argininosuccinate lyase</fullName>
        <shortName evidence="7">ASAL</shortName>
        <ecNumber evidence="3 7">4.3.2.1</ecNumber>
    </recommendedName>
    <alternativeName>
        <fullName evidence="7">Arginosuccinase</fullName>
    </alternativeName>
</protein>
<dbReference type="HAMAP" id="MF_00006">
    <property type="entry name" value="Arg_succ_lyase"/>
    <property type="match status" value="1"/>
</dbReference>
<dbReference type="InterPro" id="IPR008948">
    <property type="entry name" value="L-Aspartase-like"/>
</dbReference>
<feature type="domain" description="Fumarate lyase N-terminal" evidence="8">
    <location>
        <begin position="4"/>
        <end position="298"/>
    </location>
</feature>
<evidence type="ECO:0000256" key="1">
    <source>
        <dbReference type="ARBA" id="ARBA00000985"/>
    </source>
</evidence>
<organism evidence="10 11">
    <name type="scientific">Prosthecobacter debontii</name>
    <dbReference type="NCBI Taxonomy" id="48467"/>
    <lineage>
        <taxon>Bacteria</taxon>
        <taxon>Pseudomonadati</taxon>
        <taxon>Verrucomicrobiota</taxon>
        <taxon>Verrucomicrobiia</taxon>
        <taxon>Verrucomicrobiales</taxon>
        <taxon>Verrucomicrobiaceae</taxon>
        <taxon>Prosthecobacter</taxon>
    </lineage>
</organism>
<dbReference type="Gene3D" id="1.10.275.10">
    <property type="entry name" value="Fumarase/aspartase (N-terminal domain)"/>
    <property type="match status" value="1"/>
</dbReference>
<comment type="catalytic activity">
    <reaction evidence="1 7">
        <text>2-(N(omega)-L-arginino)succinate = fumarate + L-arginine</text>
        <dbReference type="Rhea" id="RHEA:24020"/>
        <dbReference type="ChEBI" id="CHEBI:29806"/>
        <dbReference type="ChEBI" id="CHEBI:32682"/>
        <dbReference type="ChEBI" id="CHEBI:57472"/>
        <dbReference type="EC" id="4.3.2.1"/>
    </reaction>
</comment>
<proteinExistence type="inferred from homology"/>
<name>A0A1T4YUM5_9BACT</name>
<dbReference type="InterPro" id="IPR022761">
    <property type="entry name" value="Fumarate_lyase_N"/>
</dbReference>
<dbReference type="EC" id="4.3.2.1" evidence="3 7"/>
<dbReference type="FunFam" id="1.10.275.10:FF:000002">
    <property type="entry name" value="Argininosuccinate lyase"/>
    <property type="match status" value="1"/>
</dbReference>
<dbReference type="Pfam" id="PF14698">
    <property type="entry name" value="ASL_C2"/>
    <property type="match status" value="1"/>
</dbReference>
<dbReference type="FunFam" id="1.20.200.10:FF:000002">
    <property type="entry name" value="Argininosuccinate lyase"/>
    <property type="match status" value="1"/>
</dbReference>
<dbReference type="PRINTS" id="PR00145">
    <property type="entry name" value="ARGSUCLYASE"/>
</dbReference>
<evidence type="ECO:0000256" key="2">
    <source>
        <dbReference type="ARBA" id="ARBA00004941"/>
    </source>
</evidence>
<dbReference type="GO" id="GO:0042450">
    <property type="term" value="P:L-arginine biosynthetic process via ornithine"/>
    <property type="evidence" value="ECO:0007669"/>
    <property type="project" value="UniProtKB-UniRule"/>
</dbReference>
<evidence type="ECO:0000313" key="11">
    <source>
        <dbReference type="Proteomes" id="UP000190774"/>
    </source>
</evidence>
<comment type="subcellular location">
    <subcellularLocation>
        <location evidence="7">Cytoplasm</location>
    </subcellularLocation>
</comment>
<dbReference type="NCBIfam" id="TIGR00838">
    <property type="entry name" value="argH"/>
    <property type="match status" value="1"/>
</dbReference>
<dbReference type="GO" id="GO:0004056">
    <property type="term" value="F:argininosuccinate lyase activity"/>
    <property type="evidence" value="ECO:0007669"/>
    <property type="project" value="UniProtKB-UniRule"/>
</dbReference>
<evidence type="ECO:0000256" key="4">
    <source>
        <dbReference type="ARBA" id="ARBA00022571"/>
    </source>
</evidence>
<dbReference type="InterPro" id="IPR009049">
    <property type="entry name" value="Argininosuccinate_lyase"/>
</dbReference>
<evidence type="ECO:0000256" key="7">
    <source>
        <dbReference type="HAMAP-Rule" id="MF_00006"/>
    </source>
</evidence>
<dbReference type="PROSITE" id="PS00163">
    <property type="entry name" value="FUMARATE_LYASES"/>
    <property type="match status" value="1"/>
</dbReference>
<dbReference type="Pfam" id="PF00206">
    <property type="entry name" value="Lyase_1"/>
    <property type="match status" value="1"/>
</dbReference>
<comment type="similarity">
    <text evidence="7">Belongs to the lyase 1 family. Argininosuccinate lyase subfamily.</text>
</comment>
<dbReference type="InterPro" id="IPR020557">
    <property type="entry name" value="Fumarate_lyase_CS"/>
</dbReference>
<dbReference type="InterPro" id="IPR024083">
    <property type="entry name" value="Fumarase/histidase_N"/>
</dbReference>
<gene>
    <name evidence="7" type="primary">argH</name>
    <name evidence="10" type="ORF">SAMN02745166_04260</name>
</gene>
<dbReference type="PANTHER" id="PTHR43814:SF1">
    <property type="entry name" value="ARGININOSUCCINATE LYASE"/>
    <property type="match status" value="1"/>
</dbReference>
<keyword evidence="7" id="KW-0963">Cytoplasm</keyword>
<dbReference type="FunFam" id="1.10.40.30:FF:000001">
    <property type="entry name" value="Argininosuccinate lyase"/>
    <property type="match status" value="1"/>
</dbReference>
<evidence type="ECO:0000256" key="5">
    <source>
        <dbReference type="ARBA" id="ARBA00022605"/>
    </source>
</evidence>
<dbReference type="AlphaFoldDB" id="A0A1T4YUM5"/>
<keyword evidence="5 7" id="KW-0028">Amino-acid biosynthesis</keyword>
<keyword evidence="4 7" id="KW-0055">Arginine biosynthesis</keyword>
<evidence type="ECO:0000313" key="10">
    <source>
        <dbReference type="EMBL" id="SKB05416.1"/>
    </source>
</evidence>
<dbReference type="InterPro" id="IPR029419">
    <property type="entry name" value="Arg_succ_lyase_C"/>
</dbReference>
<reference evidence="11" key="1">
    <citation type="submission" date="2017-02" db="EMBL/GenBank/DDBJ databases">
        <authorList>
            <person name="Varghese N."/>
            <person name="Submissions S."/>
        </authorList>
    </citation>
    <scope>NUCLEOTIDE SEQUENCE [LARGE SCALE GENOMIC DNA]</scope>
    <source>
        <strain evidence="11">ATCC 700200</strain>
    </source>
</reference>
<dbReference type="GO" id="GO:0005829">
    <property type="term" value="C:cytosol"/>
    <property type="evidence" value="ECO:0007669"/>
    <property type="project" value="TreeGrafter"/>
</dbReference>
<dbReference type="Gene3D" id="1.20.200.10">
    <property type="entry name" value="Fumarase/aspartase (Central domain)"/>
    <property type="match status" value="1"/>
</dbReference>
<dbReference type="STRING" id="48467.SAMN02745166_04260"/>
<dbReference type="PANTHER" id="PTHR43814">
    <property type="entry name" value="ARGININOSUCCINATE LYASE"/>
    <property type="match status" value="1"/>
</dbReference>
<dbReference type="OrthoDB" id="9769623at2"/>
<evidence type="ECO:0000256" key="3">
    <source>
        <dbReference type="ARBA" id="ARBA00012338"/>
    </source>
</evidence>
<dbReference type="SUPFAM" id="SSF48557">
    <property type="entry name" value="L-aspartase-like"/>
    <property type="match status" value="1"/>
</dbReference>
<dbReference type="CDD" id="cd01359">
    <property type="entry name" value="Argininosuccinate_lyase"/>
    <property type="match status" value="1"/>
</dbReference>
<evidence type="ECO:0000259" key="9">
    <source>
        <dbReference type="Pfam" id="PF14698"/>
    </source>
</evidence>
<dbReference type="InterPro" id="IPR000362">
    <property type="entry name" value="Fumarate_lyase_fam"/>
</dbReference>
<sequence>MWKGRFAQETSQLVQSYGESVSFDWRLYAHDIRGSIAHSKGLLKAGILTAEEQSAIESGLLEIRAEIDAGRFEFKQALEDVHMNIESELTRRIGPAGAKLHTARSRNDQVATDVRLYTRDAVVEIVDLIADLQRSLIEASERAGQAVVPGYTHLQRGQPVLFAHHLLAYVEMLERDAQRLLDANDRLNVMPLGSGALAGSTIILDREYVAELLEFDSVTQNSMDAVSDRDFAAEVMFAIALCGIHLSRLSEDIILWCSAEFGFVTLSDAHTTGSSLMPQKKNPDVAELTRGKSGRLVGNLMALLTLLKGLPMTYNRDMQEDKEPLFDSLDTIQAALAVFAEMISGMEVNETRTRAATSDPMLLATDLADYLVNHGVPFRQAHEVIGKLVAYSIAEKTAFADIPLAQYQEFSPAFEADLFDCLNLETALAARKGIGAPSPKNVSAQLDFWKQALSDEG</sequence>
<keyword evidence="11" id="KW-1185">Reference proteome</keyword>
<dbReference type="EMBL" id="FUYE01000018">
    <property type="protein sequence ID" value="SKB05416.1"/>
    <property type="molecule type" value="Genomic_DNA"/>
</dbReference>
<dbReference type="RefSeq" id="WP_078815411.1">
    <property type="nucleotide sequence ID" value="NZ_FUYE01000018.1"/>
</dbReference>
<comment type="pathway">
    <text evidence="2 7">Amino-acid biosynthesis; L-arginine biosynthesis; L-arginine from L-ornithine and carbamoyl phosphate: step 3/3.</text>
</comment>
<evidence type="ECO:0000259" key="8">
    <source>
        <dbReference type="Pfam" id="PF00206"/>
    </source>
</evidence>
<feature type="domain" description="Argininosuccinate lyase C-terminal" evidence="9">
    <location>
        <begin position="362"/>
        <end position="428"/>
    </location>
</feature>
<dbReference type="UniPathway" id="UPA00068">
    <property type="reaction ID" value="UER00114"/>
</dbReference>
<keyword evidence="6 7" id="KW-0456">Lyase</keyword>
<dbReference type="Proteomes" id="UP000190774">
    <property type="component" value="Unassembled WGS sequence"/>
</dbReference>
<evidence type="ECO:0000256" key="6">
    <source>
        <dbReference type="ARBA" id="ARBA00023239"/>
    </source>
</evidence>